<keyword evidence="1" id="KW-0001">2Fe-2S</keyword>
<evidence type="ECO:0000256" key="3">
    <source>
        <dbReference type="ARBA" id="ARBA00023004"/>
    </source>
</evidence>
<dbReference type="InterPro" id="IPR017941">
    <property type="entry name" value="Rieske_2Fe-2S"/>
</dbReference>
<sequence length="158" mass="15258">MNDQDGRGAAGASRRAVLAGSGVVCAALLLGACGGDEETPPASTGNGGGGGDTPTSAAPGAGSSGTVLAKEADVPKAGGIVVGTTLVVKLADGTVKAYDAHCPHMGTLVKAPVGGKSECPNHHSFFAINDGARLSGPAETGLRDIPVKVENGNVVATT</sequence>
<dbReference type="Pfam" id="PF00355">
    <property type="entry name" value="Rieske"/>
    <property type="match status" value="1"/>
</dbReference>
<evidence type="ECO:0000256" key="4">
    <source>
        <dbReference type="ARBA" id="ARBA00023014"/>
    </source>
</evidence>
<feature type="region of interest" description="Disordered" evidence="5">
    <location>
        <begin position="39"/>
        <end position="66"/>
    </location>
</feature>
<dbReference type="PROSITE" id="PS51257">
    <property type="entry name" value="PROKAR_LIPOPROTEIN"/>
    <property type="match status" value="1"/>
</dbReference>
<keyword evidence="8" id="KW-1185">Reference proteome</keyword>
<evidence type="ECO:0000313" key="7">
    <source>
        <dbReference type="EMBL" id="GAA1791575.1"/>
    </source>
</evidence>
<dbReference type="EMBL" id="BAAALT010000028">
    <property type="protein sequence ID" value="GAA1791575.1"/>
    <property type="molecule type" value="Genomic_DNA"/>
</dbReference>
<gene>
    <name evidence="7" type="ORF">GCM10009682_11990</name>
</gene>
<dbReference type="RefSeq" id="WP_344127081.1">
    <property type="nucleotide sequence ID" value="NZ_BAAALT010000028.1"/>
</dbReference>
<dbReference type="PROSITE" id="PS51296">
    <property type="entry name" value="RIESKE"/>
    <property type="match status" value="1"/>
</dbReference>
<keyword evidence="2" id="KW-0479">Metal-binding</keyword>
<evidence type="ECO:0000256" key="5">
    <source>
        <dbReference type="SAM" id="MobiDB-lite"/>
    </source>
</evidence>
<feature type="domain" description="Rieske" evidence="6">
    <location>
        <begin position="66"/>
        <end position="156"/>
    </location>
</feature>
<accession>A0ABN2LKN7</accession>
<dbReference type="SUPFAM" id="SSF50022">
    <property type="entry name" value="ISP domain"/>
    <property type="match status" value="1"/>
</dbReference>
<keyword evidence="4" id="KW-0411">Iron-sulfur</keyword>
<evidence type="ECO:0000256" key="2">
    <source>
        <dbReference type="ARBA" id="ARBA00022723"/>
    </source>
</evidence>
<evidence type="ECO:0000256" key="1">
    <source>
        <dbReference type="ARBA" id="ARBA00022714"/>
    </source>
</evidence>
<proteinExistence type="predicted"/>
<organism evidence="7 8">
    <name type="scientific">Luedemannella flava</name>
    <dbReference type="NCBI Taxonomy" id="349316"/>
    <lineage>
        <taxon>Bacteria</taxon>
        <taxon>Bacillati</taxon>
        <taxon>Actinomycetota</taxon>
        <taxon>Actinomycetes</taxon>
        <taxon>Micromonosporales</taxon>
        <taxon>Micromonosporaceae</taxon>
        <taxon>Luedemannella</taxon>
    </lineage>
</organism>
<dbReference type="InterPro" id="IPR006311">
    <property type="entry name" value="TAT_signal"/>
</dbReference>
<comment type="caution">
    <text evidence="7">The sequence shown here is derived from an EMBL/GenBank/DDBJ whole genome shotgun (WGS) entry which is preliminary data.</text>
</comment>
<evidence type="ECO:0000259" key="6">
    <source>
        <dbReference type="PROSITE" id="PS51296"/>
    </source>
</evidence>
<evidence type="ECO:0000313" key="8">
    <source>
        <dbReference type="Proteomes" id="UP001500218"/>
    </source>
</evidence>
<dbReference type="CDD" id="cd03467">
    <property type="entry name" value="Rieske"/>
    <property type="match status" value="1"/>
</dbReference>
<dbReference type="Gene3D" id="2.102.10.10">
    <property type="entry name" value="Rieske [2Fe-2S] iron-sulphur domain"/>
    <property type="match status" value="1"/>
</dbReference>
<reference evidence="7 8" key="1">
    <citation type="journal article" date="2019" name="Int. J. Syst. Evol. Microbiol.">
        <title>The Global Catalogue of Microorganisms (GCM) 10K type strain sequencing project: providing services to taxonomists for standard genome sequencing and annotation.</title>
        <authorList>
            <consortium name="The Broad Institute Genomics Platform"/>
            <consortium name="The Broad Institute Genome Sequencing Center for Infectious Disease"/>
            <person name="Wu L."/>
            <person name="Ma J."/>
        </authorList>
    </citation>
    <scope>NUCLEOTIDE SEQUENCE [LARGE SCALE GENOMIC DNA]</scope>
    <source>
        <strain evidence="7 8">JCM 13250</strain>
    </source>
</reference>
<dbReference type="Proteomes" id="UP001500218">
    <property type="component" value="Unassembled WGS sequence"/>
</dbReference>
<protein>
    <submittedName>
        <fullName evidence="7">Rieske (2Fe-2S) protein</fullName>
    </submittedName>
</protein>
<dbReference type="InterPro" id="IPR036922">
    <property type="entry name" value="Rieske_2Fe-2S_sf"/>
</dbReference>
<name>A0ABN2LKN7_9ACTN</name>
<keyword evidence="3" id="KW-0408">Iron</keyword>
<dbReference type="PROSITE" id="PS51318">
    <property type="entry name" value="TAT"/>
    <property type="match status" value="1"/>
</dbReference>